<dbReference type="FunFam" id="3.40.50.880:FF:000070">
    <property type="entry name" value="Phosphoribosylformylglycinamidine synthase"/>
    <property type="match status" value="1"/>
</dbReference>
<accession>A0A139RIC5</accession>
<dbReference type="PANTHER" id="PTHR10099">
    <property type="entry name" value="PHOSPHORIBOSYLFORMYLGLYCINAMIDINE SYNTHASE"/>
    <property type="match status" value="1"/>
</dbReference>
<dbReference type="SMART" id="SM01211">
    <property type="entry name" value="GATase_5"/>
    <property type="match status" value="1"/>
</dbReference>
<comment type="caution">
    <text evidence="1">The sequence shown here is derived from an EMBL/GenBank/DDBJ whole genome shotgun (WGS) entry which is preliminary data.</text>
</comment>
<evidence type="ECO:0000313" key="2">
    <source>
        <dbReference type="Proteomes" id="UP000072989"/>
    </source>
</evidence>
<name>A0A139RIC5_STROR</name>
<dbReference type="GO" id="GO:0005737">
    <property type="term" value="C:cytoplasm"/>
    <property type="evidence" value="ECO:0007669"/>
    <property type="project" value="TreeGrafter"/>
</dbReference>
<dbReference type="GO" id="GO:0006164">
    <property type="term" value="P:purine nucleotide biosynthetic process"/>
    <property type="evidence" value="ECO:0007669"/>
    <property type="project" value="TreeGrafter"/>
</dbReference>
<dbReference type="InterPro" id="IPR029062">
    <property type="entry name" value="Class_I_gatase-like"/>
</dbReference>
<dbReference type="AlphaFoldDB" id="A0A139RIC5"/>
<protein>
    <submittedName>
        <fullName evidence="1">Phosphoribosylformylglycinamidine synthase, synthetase subunit / glutamine amidotransferase subunit</fullName>
        <ecNumber evidence="1">6.3.5.3</ecNumber>
    </submittedName>
</protein>
<keyword evidence="1" id="KW-0436">Ligase</keyword>
<dbReference type="PANTHER" id="PTHR10099:SF1">
    <property type="entry name" value="PHOSPHORIBOSYLFORMYLGLYCINAMIDINE SYNTHASE"/>
    <property type="match status" value="1"/>
</dbReference>
<keyword evidence="1" id="KW-0315">Glutamine amidotransferase</keyword>
<proteinExistence type="predicted"/>
<gene>
    <name evidence="1" type="ORF">SORDD17_01412</name>
</gene>
<dbReference type="SUPFAM" id="SSF52317">
    <property type="entry name" value="Class I glutamine amidotransferase-like"/>
    <property type="match status" value="1"/>
</dbReference>
<keyword evidence="1" id="KW-0808">Transferase</keyword>
<sequence>MTAQLGGFVFTSPEEIAGVEKIGQTKADFTLLVNSVKLDGHKLDSAFQGRLEEVYPTEFAQSKELEEVPAVASNAVIKAKETIEKPVVYIPVFPGTNSEYDSAKAFEKEGAEVNLVSFVTLNEEAIVKSVETMVDNIGKANILFFAGGFSAADEPDGSAKFIVNILLNEKVHAAIDSFIARGGLIIGICNGFQALVKSGLLPYGNFEDASSASPTLFYNDANQHVAKMVETRIANTNSPWLAGVQVGDIHSIPVSHGEGKFVVTAEEFAELRDNGQIFSQYVDFDGKPSMDSKYNPNGSVNAIEGITSKNGQIIGKMGHSERYEDGLFQNIPGNKDQHLFASAVKYFTGK</sequence>
<dbReference type="Proteomes" id="UP000072989">
    <property type="component" value="Unassembled WGS sequence"/>
</dbReference>
<dbReference type="EMBL" id="LQZE01000309">
    <property type="protein sequence ID" value="KXU14500.1"/>
    <property type="molecule type" value="Genomic_DNA"/>
</dbReference>
<dbReference type="CDD" id="cd01740">
    <property type="entry name" value="GATase1_FGAR_AT"/>
    <property type="match status" value="1"/>
</dbReference>
<organism evidence="1 2">
    <name type="scientific">Streptococcus oralis</name>
    <dbReference type="NCBI Taxonomy" id="1303"/>
    <lineage>
        <taxon>Bacteria</taxon>
        <taxon>Bacillati</taxon>
        <taxon>Bacillota</taxon>
        <taxon>Bacilli</taxon>
        <taxon>Lactobacillales</taxon>
        <taxon>Streptococcaceae</taxon>
        <taxon>Streptococcus</taxon>
    </lineage>
</organism>
<dbReference type="GO" id="GO:0004642">
    <property type="term" value="F:phosphoribosylformylglycinamidine synthase activity"/>
    <property type="evidence" value="ECO:0007669"/>
    <property type="project" value="UniProtKB-EC"/>
</dbReference>
<dbReference type="GO" id="GO:0016740">
    <property type="term" value="F:transferase activity"/>
    <property type="evidence" value="ECO:0007669"/>
    <property type="project" value="UniProtKB-KW"/>
</dbReference>
<evidence type="ECO:0000313" key="1">
    <source>
        <dbReference type="EMBL" id="KXU14500.1"/>
    </source>
</evidence>
<dbReference type="Gene3D" id="3.40.50.880">
    <property type="match status" value="1"/>
</dbReference>
<dbReference type="Pfam" id="PF13507">
    <property type="entry name" value="GATase_5"/>
    <property type="match status" value="1"/>
</dbReference>
<dbReference type="EC" id="6.3.5.3" evidence="1"/>
<reference evidence="1 2" key="1">
    <citation type="submission" date="2016-01" db="EMBL/GenBank/DDBJ databases">
        <title>Highly variable Streptococcus oralis are common among viridans streptococci isolated from primates.</title>
        <authorList>
            <person name="Denapaite D."/>
            <person name="Rieger M."/>
            <person name="Koendgen S."/>
            <person name="Brueckner R."/>
            <person name="Ochigava I."/>
            <person name="Kappeler P."/>
            <person name="Maetz-Rensing K."/>
            <person name="Leendertz F."/>
            <person name="Hakenbeck R."/>
        </authorList>
    </citation>
    <scope>NUCLEOTIDE SEQUENCE [LARGE SCALE GENOMIC DNA]</scope>
    <source>
        <strain evidence="1 2">DD17</strain>
    </source>
</reference>
<dbReference type="PATRIC" id="fig|1303.87.peg.1695"/>